<keyword evidence="4 5" id="KW-0472">Membrane</keyword>
<dbReference type="InterPro" id="IPR010445">
    <property type="entry name" value="LapA_dom"/>
</dbReference>
<dbReference type="GO" id="GO:0005886">
    <property type="term" value="C:plasma membrane"/>
    <property type="evidence" value="ECO:0007669"/>
    <property type="project" value="InterPro"/>
</dbReference>
<evidence type="ECO:0000313" key="7">
    <source>
        <dbReference type="EMBL" id="AAN67394.1"/>
    </source>
</evidence>
<accession>Q88M02</accession>
<dbReference type="KEGG" id="ppu:PP_1774"/>
<proteinExistence type="predicted"/>
<reference evidence="7 8" key="1">
    <citation type="journal article" date="2002" name="Environ. Microbiol.">
        <title>Complete genome sequence and comparative analysis of the metabolically versatile Pseudomonas putida KT2440.</title>
        <authorList>
            <person name="Nelson K.E."/>
            <person name="Weinel C."/>
            <person name="Paulsen I.T."/>
            <person name="Dodson R.J."/>
            <person name="Hilbert H."/>
            <person name="Martins dos Santos V.A."/>
            <person name="Fouts D.E."/>
            <person name="Gill S.R."/>
            <person name="Pop M."/>
            <person name="Holmes M."/>
            <person name="Brinkac L."/>
            <person name="Beanan M."/>
            <person name="DeBoy R.T."/>
            <person name="Daugherty S."/>
            <person name="Kolonay J."/>
            <person name="Madupu R."/>
            <person name="Nelson W."/>
            <person name="White O."/>
            <person name="Peterson J."/>
            <person name="Khouri H."/>
            <person name="Hance I."/>
            <person name="Chris Lee P."/>
            <person name="Holtzapple E."/>
            <person name="Scanlan D."/>
            <person name="Tran K."/>
            <person name="Moazzez A."/>
            <person name="Utterback T."/>
            <person name="Rizzo M."/>
            <person name="Lee K."/>
            <person name="Kosack D."/>
            <person name="Moestl D."/>
            <person name="Wedler H."/>
            <person name="Lauber J."/>
            <person name="Stjepandic D."/>
            <person name="Hoheisel J."/>
            <person name="Straetz M."/>
            <person name="Heim S."/>
            <person name="Kiewitz C."/>
            <person name="Eisen J.A."/>
            <person name="Timmis K.N."/>
            <person name="Dusterhoft A."/>
            <person name="Tummler B."/>
            <person name="Fraser C.M."/>
        </authorList>
    </citation>
    <scope>NUCLEOTIDE SEQUENCE [LARGE SCALE GENOMIC DNA]</scope>
    <source>
        <strain evidence="8">ATCC 47054 / DSM 6125 / CFBP 8728 / NCIMB 11950 / KT2440</strain>
    </source>
</reference>
<dbReference type="HOGENOM" id="CLU_160072_4_1_6"/>
<dbReference type="Proteomes" id="UP000000556">
    <property type="component" value="Chromosome"/>
</dbReference>
<dbReference type="AlphaFoldDB" id="Q88M02"/>
<evidence type="ECO:0000256" key="3">
    <source>
        <dbReference type="ARBA" id="ARBA00022989"/>
    </source>
</evidence>
<keyword evidence="3 5" id="KW-1133">Transmembrane helix</keyword>
<evidence type="ECO:0000256" key="4">
    <source>
        <dbReference type="ARBA" id="ARBA00023136"/>
    </source>
</evidence>
<feature type="transmembrane region" description="Helical" evidence="5">
    <location>
        <begin position="62"/>
        <end position="85"/>
    </location>
</feature>
<dbReference type="EMBL" id="AE015451">
    <property type="protein sequence ID" value="AAN67394.1"/>
    <property type="molecule type" value="Genomic_DNA"/>
</dbReference>
<dbReference type="PATRIC" id="fig|160488.4.peg.1870"/>
<evidence type="ECO:0000256" key="5">
    <source>
        <dbReference type="SAM" id="Phobius"/>
    </source>
</evidence>
<name>Q88M02_PSEPK</name>
<protein>
    <recommendedName>
        <fullName evidence="6">Lipopolysaccharide assembly protein A domain-containing protein</fullName>
    </recommendedName>
</protein>
<evidence type="ECO:0000256" key="2">
    <source>
        <dbReference type="ARBA" id="ARBA00022692"/>
    </source>
</evidence>
<gene>
    <name evidence="7" type="ordered locus">PP_1774</name>
</gene>
<reference evidence="7 8" key="2">
    <citation type="journal article" date="2016" name="Environ. Microbiol.">
        <title>The revisited genome of Pseudomonas putida KT2440 enlightens its value as a robust metabolic chassis.</title>
        <authorList>
            <person name="Belda E."/>
            <person name="van Heck R.G."/>
            <person name="Lopez-Sanchez M.J."/>
            <person name="Cruveiller S."/>
            <person name="Barbe V."/>
            <person name="Fraser C."/>
            <person name="Klenk H.P."/>
            <person name="Petersen J."/>
            <person name="Morgat A."/>
            <person name="Nikel P.I."/>
            <person name="Vallenet D."/>
            <person name="Rouy Z."/>
            <person name="Sekowska A."/>
            <person name="Martins Dos Santos V.A."/>
            <person name="de Lorenzo V."/>
            <person name="Danchin A."/>
            <person name="Medigue C."/>
        </authorList>
    </citation>
    <scope>NUCLEOTIDE SEQUENCE [LARGE SCALE GENOMIC DNA]</scope>
    <source>
        <strain evidence="8">ATCC 47054 / DSM 6125 / CFBP 8728 / NCIMB 11950 / KT2440</strain>
    </source>
</reference>
<dbReference type="STRING" id="160488.PP_1774"/>
<dbReference type="eggNOG" id="ENOG502ZRYJ">
    <property type="taxonomic scope" value="Bacteria"/>
</dbReference>
<sequence length="104" mass="11100">MKTSMKRPTPDSTRSNLMRNLKRALAAVFVLLLAAVVLFFVLENQQTVSLVLFGWAAPAMPVAVLVLAALVIGLAVGPLLGAYGVQRSKRKIRASARQAALNGN</sequence>
<dbReference type="PaxDb" id="160488-PP_1774"/>
<evidence type="ECO:0000313" key="8">
    <source>
        <dbReference type="Proteomes" id="UP000000556"/>
    </source>
</evidence>
<organism evidence="7 8">
    <name type="scientific">Pseudomonas putida (strain ATCC 47054 / DSM 6125 / CFBP 8728 / NCIMB 11950 / KT2440)</name>
    <dbReference type="NCBI Taxonomy" id="160488"/>
    <lineage>
        <taxon>Bacteria</taxon>
        <taxon>Pseudomonadati</taxon>
        <taxon>Pseudomonadota</taxon>
        <taxon>Gammaproteobacteria</taxon>
        <taxon>Pseudomonadales</taxon>
        <taxon>Pseudomonadaceae</taxon>
        <taxon>Pseudomonas</taxon>
    </lineage>
</organism>
<feature type="domain" description="Lipopolysaccharide assembly protein A" evidence="6">
    <location>
        <begin position="43"/>
        <end position="99"/>
    </location>
</feature>
<evidence type="ECO:0000259" key="6">
    <source>
        <dbReference type="Pfam" id="PF06305"/>
    </source>
</evidence>
<keyword evidence="8" id="KW-1185">Reference proteome</keyword>
<keyword evidence="2 5" id="KW-0812">Transmembrane</keyword>
<keyword evidence="1" id="KW-1003">Cell membrane</keyword>
<dbReference type="Pfam" id="PF06305">
    <property type="entry name" value="LapA_dom"/>
    <property type="match status" value="1"/>
</dbReference>
<feature type="transmembrane region" description="Helical" evidence="5">
    <location>
        <begin position="21"/>
        <end position="42"/>
    </location>
</feature>
<evidence type="ECO:0000256" key="1">
    <source>
        <dbReference type="ARBA" id="ARBA00022475"/>
    </source>
</evidence>
<dbReference type="BioCyc" id="PPUT160488:G1G01-1876-MONOMER"/>